<evidence type="ECO:0000256" key="1">
    <source>
        <dbReference type="SAM" id="MobiDB-lite"/>
    </source>
</evidence>
<organism evidence="2 3">
    <name type="scientific">Elysia crispata</name>
    <name type="common">lettuce slug</name>
    <dbReference type="NCBI Taxonomy" id="231223"/>
    <lineage>
        <taxon>Eukaryota</taxon>
        <taxon>Metazoa</taxon>
        <taxon>Spiralia</taxon>
        <taxon>Lophotrochozoa</taxon>
        <taxon>Mollusca</taxon>
        <taxon>Gastropoda</taxon>
        <taxon>Heterobranchia</taxon>
        <taxon>Euthyneura</taxon>
        <taxon>Panpulmonata</taxon>
        <taxon>Sacoglossa</taxon>
        <taxon>Placobranchoidea</taxon>
        <taxon>Plakobranchidae</taxon>
        <taxon>Elysia</taxon>
    </lineage>
</organism>
<gene>
    <name evidence="2" type="ORF">RRG08_030020</name>
</gene>
<evidence type="ECO:0000313" key="3">
    <source>
        <dbReference type="Proteomes" id="UP001283361"/>
    </source>
</evidence>
<accession>A0AAE0XZA5</accession>
<sequence>MILRIVATIKLQGLNPNLQSPLSYKRKKKETNEPRSIPSELPPSDSVFEPHVFQVTMYRDCHHQTEYSSLTYSRSRCIVTAIIRLSTRASRIPGHDVS</sequence>
<dbReference type="Proteomes" id="UP001283361">
    <property type="component" value="Unassembled WGS sequence"/>
</dbReference>
<comment type="caution">
    <text evidence="2">The sequence shown here is derived from an EMBL/GenBank/DDBJ whole genome shotgun (WGS) entry which is preliminary data.</text>
</comment>
<dbReference type="AlphaFoldDB" id="A0AAE0XZA5"/>
<protein>
    <submittedName>
        <fullName evidence="2">Uncharacterized protein</fullName>
    </submittedName>
</protein>
<keyword evidence="3" id="KW-1185">Reference proteome</keyword>
<name>A0AAE0XZA5_9GAST</name>
<evidence type="ECO:0000313" key="2">
    <source>
        <dbReference type="EMBL" id="KAK3725791.1"/>
    </source>
</evidence>
<proteinExistence type="predicted"/>
<dbReference type="EMBL" id="JAWDGP010007325">
    <property type="protein sequence ID" value="KAK3725791.1"/>
    <property type="molecule type" value="Genomic_DNA"/>
</dbReference>
<reference evidence="2" key="1">
    <citation type="journal article" date="2023" name="G3 (Bethesda)">
        <title>A reference genome for the long-term kleptoplast-retaining sea slug Elysia crispata morphotype clarki.</title>
        <authorList>
            <person name="Eastman K.E."/>
            <person name="Pendleton A.L."/>
            <person name="Shaikh M.A."/>
            <person name="Suttiyut T."/>
            <person name="Ogas R."/>
            <person name="Tomko P."/>
            <person name="Gavelis G."/>
            <person name="Widhalm J.R."/>
            <person name="Wisecaver J.H."/>
        </authorList>
    </citation>
    <scope>NUCLEOTIDE SEQUENCE</scope>
    <source>
        <strain evidence="2">ECLA1</strain>
    </source>
</reference>
<feature type="region of interest" description="Disordered" evidence="1">
    <location>
        <begin position="16"/>
        <end position="45"/>
    </location>
</feature>